<dbReference type="PANTHER" id="PTHR21206:SF0">
    <property type="entry name" value="DNA REPLICATION COMPLEX GINS PROTEIN SLD5"/>
    <property type="match status" value="1"/>
</dbReference>
<dbReference type="STRING" id="10181.G5BK05"/>
<dbReference type="GO" id="GO:0000811">
    <property type="term" value="C:GINS complex"/>
    <property type="evidence" value="ECO:0007669"/>
    <property type="project" value="TreeGrafter"/>
</dbReference>
<accession>G5BK05</accession>
<dbReference type="PANTHER" id="PTHR21206">
    <property type="entry name" value="SLD5 PROTEIN"/>
    <property type="match status" value="1"/>
</dbReference>
<dbReference type="EMBL" id="JH170677">
    <property type="protein sequence ID" value="EHB09616.1"/>
    <property type="molecule type" value="Genomic_DNA"/>
</dbReference>
<dbReference type="GO" id="GO:0000727">
    <property type="term" value="P:double-strand break repair via break-induced replication"/>
    <property type="evidence" value="ECO:0007669"/>
    <property type="project" value="TreeGrafter"/>
</dbReference>
<dbReference type="InterPro" id="IPR008591">
    <property type="entry name" value="GINS_Sld5"/>
</dbReference>
<organism evidence="1 2">
    <name type="scientific">Heterocephalus glaber</name>
    <name type="common">Naked mole rat</name>
    <dbReference type="NCBI Taxonomy" id="10181"/>
    <lineage>
        <taxon>Eukaryota</taxon>
        <taxon>Metazoa</taxon>
        <taxon>Chordata</taxon>
        <taxon>Craniata</taxon>
        <taxon>Vertebrata</taxon>
        <taxon>Euteleostomi</taxon>
        <taxon>Mammalia</taxon>
        <taxon>Eutheria</taxon>
        <taxon>Euarchontoglires</taxon>
        <taxon>Glires</taxon>
        <taxon>Rodentia</taxon>
        <taxon>Hystricomorpha</taxon>
        <taxon>Bathyergidae</taxon>
        <taxon>Heterocephalus</taxon>
    </lineage>
</organism>
<dbReference type="SUPFAM" id="SSF158573">
    <property type="entry name" value="GINS helical bundle-like"/>
    <property type="match status" value="1"/>
</dbReference>
<name>G5BK05_HETGA</name>
<gene>
    <name evidence="1" type="ORF">GW7_08927</name>
</gene>
<evidence type="ECO:0000313" key="2">
    <source>
        <dbReference type="Proteomes" id="UP000006813"/>
    </source>
</evidence>
<reference evidence="1 2" key="1">
    <citation type="journal article" date="2011" name="Nature">
        <title>Genome sequencing reveals insights into physiology and longevity of the naked mole rat.</title>
        <authorList>
            <person name="Kim E.B."/>
            <person name="Fang X."/>
            <person name="Fushan A.A."/>
            <person name="Huang Z."/>
            <person name="Lobanov A.V."/>
            <person name="Han L."/>
            <person name="Marino S.M."/>
            <person name="Sun X."/>
            <person name="Turanov A.A."/>
            <person name="Yang P."/>
            <person name="Yim S.H."/>
            <person name="Zhao X."/>
            <person name="Kasaikina M.V."/>
            <person name="Stoletzki N."/>
            <person name="Peng C."/>
            <person name="Polak P."/>
            <person name="Xiong Z."/>
            <person name="Kiezun A."/>
            <person name="Zhu Y."/>
            <person name="Chen Y."/>
            <person name="Kryukov G.V."/>
            <person name="Zhang Q."/>
            <person name="Peshkin L."/>
            <person name="Yang L."/>
            <person name="Bronson R.T."/>
            <person name="Buffenstein R."/>
            <person name="Wang B."/>
            <person name="Han C."/>
            <person name="Li Q."/>
            <person name="Chen L."/>
            <person name="Zhao W."/>
            <person name="Sunyaev S.R."/>
            <person name="Park T.J."/>
            <person name="Zhang G."/>
            <person name="Wang J."/>
            <person name="Gladyshev V.N."/>
        </authorList>
    </citation>
    <scope>NUCLEOTIDE SEQUENCE [LARGE SCALE GENOMIC DNA]</scope>
</reference>
<proteinExistence type="predicted"/>
<dbReference type="InterPro" id="IPR036224">
    <property type="entry name" value="GINS_bundle-like_dom_sf"/>
</dbReference>
<evidence type="ECO:0000313" key="1">
    <source>
        <dbReference type="EMBL" id="EHB09616.1"/>
    </source>
</evidence>
<dbReference type="AlphaFoldDB" id="G5BK05"/>
<dbReference type="Proteomes" id="UP000006813">
    <property type="component" value="Unassembled WGS sequence"/>
</dbReference>
<dbReference type="Gene3D" id="1.20.58.1030">
    <property type="match status" value="1"/>
</dbReference>
<protein>
    <submittedName>
        <fullName evidence="1">DNA replication complex GINS protein SLD5</fullName>
    </submittedName>
</protein>
<sequence>MTEELDLMGQDSDAGSEEVVLTPAELIESLEQAWMNEKFAPELLESKPEIVECVMEQLDHTEEKYPTS</sequence>
<dbReference type="InParanoid" id="G5BK05"/>
<dbReference type="GO" id="GO:0006261">
    <property type="term" value="P:DNA-templated DNA replication"/>
    <property type="evidence" value="ECO:0007669"/>
    <property type="project" value="InterPro"/>
</dbReference>